<dbReference type="KEGG" id="bhl:Bache_1206"/>
<reference evidence="2 3" key="2">
    <citation type="journal article" date="2011" name="Stand. Genomic Sci.">
        <title>Complete genome sequence of Bacteroides helcogenes type strain (P 36-108).</title>
        <authorList>
            <person name="Pati A."/>
            <person name="Gronow S."/>
            <person name="Zeytun A."/>
            <person name="Lapidus A."/>
            <person name="Nolan M."/>
            <person name="Hammon N."/>
            <person name="Deshpande S."/>
            <person name="Cheng J.F."/>
            <person name="Tapia R."/>
            <person name="Han C."/>
            <person name="Goodwin L."/>
            <person name="Pitluck S."/>
            <person name="Liolios K."/>
            <person name="Pagani I."/>
            <person name="Ivanova N."/>
            <person name="Mavromatis K."/>
            <person name="Chen A."/>
            <person name="Palaniappan K."/>
            <person name="Land M."/>
            <person name="Hauser L."/>
            <person name="Chang Y.J."/>
            <person name="Jeffries C.D."/>
            <person name="Detter J.C."/>
            <person name="Brambilla E."/>
            <person name="Rohde M."/>
            <person name="Goker M."/>
            <person name="Woyke T."/>
            <person name="Bristow J."/>
            <person name="Eisen J.A."/>
            <person name="Markowitz V."/>
            <person name="Hugenholtz P."/>
            <person name="Kyrpides N.C."/>
            <person name="Klenk H.P."/>
            <person name="Lucas S."/>
        </authorList>
    </citation>
    <scope>NUCLEOTIDE SEQUENCE [LARGE SCALE GENOMIC DNA]</scope>
    <source>
        <strain evidence="3">ATCC 35417 / DSM 20613 / JCM 6297 / CCUG 15421 / P 36-108</strain>
    </source>
</reference>
<dbReference type="AlphaFoldDB" id="E6STE2"/>
<dbReference type="NCBIfam" id="TIGR01200">
    <property type="entry name" value="GLPGLI"/>
    <property type="match status" value="1"/>
</dbReference>
<gene>
    <name evidence="2" type="ordered locus">Bache_1206</name>
</gene>
<dbReference type="EMBL" id="CP002352">
    <property type="protein sequence ID" value="ADV43216.1"/>
    <property type="molecule type" value="Genomic_DNA"/>
</dbReference>
<evidence type="ECO:0000313" key="3">
    <source>
        <dbReference type="Proteomes" id="UP000008630"/>
    </source>
</evidence>
<protein>
    <recommendedName>
        <fullName evidence="4">GLPGLI family protein</fullName>
    </recommendedName>
</protein>
<dbReference type="RefSeq" id="WP_013546810.1">
    <property type="nucleotide sequence ID" value="NC_014933.1"/>
</dbReference>
<dbReference type="Pfam" id="PF22252">
    <property type="entry name" value="PNGase_F-II_N"/>
    <property type="match status" value="1"/>
</dbReference>
<dbReference type="HOGENOM" id="CLU_066214_1_0_10"/>
<organism evidence="2 3">
    <name type="scientific">Bacteroides helcogenes (strain ATCC 35417 / DSM 20613 / JCM 6297 / CCUG 15421 / P 36-108)</name>
    <dbReference type="NCBI Taxonomy" id="693979"/>
    <lineage>
        <taxon>Bacteria</taxon>
        <taxon>Pseudomonadati</taxon>
        <taxon>Bacteroidota</taxon>
        <taxon>Bacteroidia</taxon>
        <taxon>Bacteroidales</taxon>
        <taxon>Bacteroidaceae</taxon>
        <taxon>Bacteroides</taxon>
    </lineage>
</organism>
<proteinExistence type="predicted"/>
<name>E6STE2_BACT6</name>
<dbReference type="Proteomes" id="UP000008630">
    <property type="component" value="Chromosome"/>
</dbReference>
<dbReference type="InterPro" id="IPR005901">
    <property type="entry name" value="GLPGLI"/>
</dbReference>
<dbReference type="STRING" id="693979.Bache_1206"/>
<keyword evidence="1" id="KW-0732">Signal</keyword>
<reference key="1">
    <citation type="submission" date="2010-11" db="EMBL/GenBank/DDBJ databases">
        <title>The complete genome of Bacteroides helcogenes P 36-108.</title>
        <authorList>
            <consortium name="US DOE Joint Genome Institute (JGI-PGF)"/>
            <person name="Lucas S."/>
            <person name="Copeland A."/>
            <person name="Lapidus A."/>
            <person name="Bruce D."/>
            <person name="Goodwin L."/>
            <person name="Pitluck S."/>
            <person name="Kyrpides N."/>
            <person name="Mavromatis K."/>
            <person name="Ivanova N."/>
            <person name="Zeytun A."/>
            <person name="Brettin T."/>
            <person name="Detter J.C."/>
            <person name="Tapia R."/>
            <person name="Han C."/>
            <person name="Land M."/>
            <person name="Hauser L."/>
            <person name="Markowitz V."/>
            <person name="Cheng J.-F."/>
            <person name="Hugenholtz P."/>
            <person name="Woyke T."/>
            <person name="Wu D."/>
            <person name="Gronow S."/>
            <person name="Wellnitz S."/>
            <person name="Brambilla E."/>
            <person name="Klenk H.-P."/>
            <person name="Eisen J.A."/>
        </authorList>
    </citation>
    <scope>NUCLEOTIDE SEQUENCE</scope>
    <source>
        <strain>P 36-108</strain>
    </source>
</reference>
<feature type="signal peptide" evidence="1">
    <location>
        <begin position="1"/>
        <end position="19"/>
    </location>
</feature>
<dbReference type="eggNOG" id="ENOG5032Y7Q">
    <property type="taxonomic scope" value="Bacteria"/>
</dbReference>
<evidence type="ECO:0008006" key="4">
    <source>
        <dbReference type="Google" id="ProtNLM"/>
    </source>
</evidence>
<keyword evidence="3" id="KW-1185">Reference proteome</keyword>
<accession>E6STE2</accession>
<sequence length="269" mass="31353">MRLYLFTFILLLNTCALCAQEVASLECHYTETFKDNLNNKGKISQDEMILKIGKASSEFYSLWRRGRDHITDSLKSKGASMNDIIAAREKIIYPISVQYYSIYKNYPQKGMITQTDNLALQEYMCTEKMQIPQWQIEADRCKILGFNCQKAVTTFYGRQWTAWFTLEIPFQDGPWKLHGLPGLILQAEDTEKDYCFKCVEIRKVNSIIKIPKKHYIKCNKEEFDKAVKEYNGDMASFMRKQGKSIPIPVGGNEEDAANRFKKSYNYIER</sequence>
<evidence type="ECO:0000256" key="1">
    <source>
        <dbReference type="SAM" id="SignalP"/>
    </source>
</evidence>
<evidence type="ECO:0000313" key="2">
    <source>
        <dbReference type="EMBL" id="ADV43216.1"/>
    </source>
</evidence>
<feature type="chain" id="PRO_5003209393" description="GLPGLI family protein" evidence="1">
    <location>
        <begin position="20"/>
        <end position="269"/>
    </location>
</feature>